<reference evidence="3" key="1">
    <citation type="journal article" date="2019" name="Int. J. Syst. Evol. Microbiol.">
        <title>The Global Catalogue of Microorganisms (GCM) 10K type strain sequencing project: providing services to taxonomists for standard genome sequencing and annotation.</title>
        <authorList>
            <consortium name="The Broad Institute Genomics Platform"/>
            <consortium name="The Broad Institute Genome Sequencing Center for Infectious Disease"/>
            <person name="Wu L."/>
            <person name="Ma J."/>
        </authorList>
    </citation>
    <scope>NUCLEOTIDE SEQUENCE [LARGE SCALE GENOMIC DNA]</scope>
    <source>
        <strain evidence="3">KCTC 42424</strain>
    </source>
</reference>
<dbReference type="RefSeq" id="WP_376866463.1">
    <property type="nucleotide sequence ID" value="NZ_JBHRYB010000008.1"/>
</dbReference>
<keyword evidence="1" id="KW-0732">Signal</keyword>
<sequence length="109" mass="12214">MKLLFTSLAVLLLSGCATMTFTQDIERPLQEEKIQHWHNTVLNGMIEVSEPANLYQDCRGKPWQAAEVEFRLKNGVVGGIANAAIEAVLFSTTLLAFYSPWNVEIQCSR</sequence>
<gene>
    <name evidence="2" type="ORF">ACFOMG_10310</name>
</gene>
<evidence type="ECO:0008006" key="4">
    <source>
        <dbReference type="Google" id="ProtNLM"/>
    </source>
</evidence>
<organism evidence="2 3">
    <name type="scientific">Bacterioplanoides pacificum</name>
    <dbReference type="NCBI Taxonomy" id="1171596"/>
    <lineage>
        <taxon>Bacteria</taxon>
        <taxon>Pseudomonadati</taxon>
        <taxon>Pseudomonadota</taxon>
        <taxon>Gammaproteobacteria</taxon>
        <taxon>Oceanospirillales</taxon>
        <taxon>Oceanospirillaceae</taxon>
        <taxon>Bacterioplanoides</taxon>
    </lineage>
</organism>
<evidence type="ECO:0000256" key="1">
    <source>
        <dbReference type="SAM" id="SignalP"/>
    </source>
</evidence>
<comment type="caution">
    <text evidence="2">The sequence shown here is derived from an EMBL/GenBank/DDBJ whole genome shotgun (WGS) entry which is preliminary data.</text>
</comment>
<name>A0ABV7VWR5_9GAMM</name>
<dbReference type="Proteomes" id="UP001595722">
    <property type="component" value="Unassembled WGS sequence"/>
</dbReference>
<evidence type="ECO:0000313" key="3">
    <source>
        <dbReference type="Proteomes" id="UP001595722"/>
    </source>
</evidence>
<dbReference type="PROSITE" id="PS51257">
    <property type="entry name" value="PROKAR_LIPOPROTEIN"/>
    <property type="match status" value="1"/>
</dbReference>
<proteinExistence type="predicted"/>
<dbReference type="EMBL" id="JBHRYB010000008">
    <property type="protein sequence ID" value="MFC3680488.1"/>
    <property type="molecule type" value="Genomic_DNA"/>
</dbReference>
<evidence type="ECO:0000313" key="2">
    <source>
        <dbReference type="EMBL" id="MFC3680488.1"/>
    </source>
</evidence>
<accession>A0ABV7VWR5</accession>
<protein>
    <recommendedName>
        <fullName evidence="4">Lipoprotein</fullName>
    </recommendedName>
</protein>
<feature type="signal peptide" evidence="1">
    <location>
        <begin position="1"/>
        <end position="22"/>
    </location>
</feature>
<keyword evidence="3" id="KW-1185">Reference proteome</keyword>
<feature type="chain" id="PRO_5045141096" description="Lipoprotein" evidence="1">
    <location>
        <begin position="23"/>
        <end position="109"/>
    </location>
</feature>